<dbReference type="Gene3D" id="1.20.1250.20">
    <property type="entry name" value="MFS general substrate transporter like domains"/>
    <property type="match status" value="2"/>
</dbReference>
<dbReference type="InterPro" id="IPR036259">
    <property type="entry name" value="MFS_trans_sf"/>
</dbReference>
<dbReference type="PANTHER" id="PTHR43124">
    <property type="entry name" value="PURINE EFFLUX PUMP PBUE"/>
    <property type="match status" value="1"/>
</dbReference>
<evidence type="ECO:0000256" key="1">
    <source>
        <dbReference type="ARBA" id="ARBA00004651"/>
    </source>
</evidence>
<evidence type="ECO:0000256" key="3">
    <source>
        <dbReference type="ARBA" id="ARBA00022692"/>
    </source>
</evidence>
<proteinExistence type="predicted"/>
<accession>A0A382CQM9</accession>
<evidence type="ECO:0000256" key="4">
    <source>
        <dbReference type="ARBA" id="ARBA00022989"/>
    </source>
</evidence>
<keyword evidence="2" id="KW-1003">Cell membrane</keyword>
<feature type="transmembrane region" description="Helical" evidence="6">
    <location>
        <begin position="285"/>
        <end position="304"/>
    </location>
</feature>
<dbReference type="InterPro" id="IPR020846">
    <property type="entry name" value="MFS_dom"/>
</dbReference>
<feature type="domain" description="Major facilitator superfamily (MFS) profile" evidence="7">
    <location>
        <begin position="22"/>
        <end position="393"/>
    </location>
</feature>
<dbReference type="Pfam" id="PF07690">
    <property type="entry name" value="MFS_1"/>
    <property type="match status" value="1"/>
</dbReference>
<feature type="transmembrane region" description="Helical" evidence="6">
    <location>
        <begin position="16"/>
        <end position="39"/>
    </location>
</feature>
<dbReference type="GO" id="GO:0022857">
    <property type="term" value="F:transmembrane transporter activity"/>
    <property type="evidence" value="ECO:0007669"/>
    <property type="project" value="InterPro"/>
</dbReference>
<evidence type="ECO:0000256" key="5">
    <source>
        <dbReference type="ARBA" id="ARBA00023136"/>
    </source>
</evidence>
<protein>
    <recommendedName>
        <fullName evidence="7">Major facilitator superfamily (MFS) profile domain-containing protein</fullName>
    </recommendedName>
</protein>
<dbReference type="PANTHER" id="PTHR43124:SF3">
    <property type="entry name" value="CHLORAMPHENICOL EFFLUX PUMP RV0191"/>
    <property type="match status" value="1"/>
</dbReference>
<feature type="transmembrane region" description="Helical" evidence="6">
    <location>
        <begin position="123"/>
        <end position="142"/>
    </location>
</feature>
<keyword evidence="5 6" id="KW-0472">Membrane</keyword>
<dbReference type="InterPro" id="IPR011701">
    <property type="entry name" value="MFS"/>
</dbReference>
<dbReference type="InterPro" id="IPR050189">
    <property type="entry name" value="MFS_Efflux_Transporters"/>
</dbReference>
<name>A0A382CQM9_9ZZZZ</name>
<keyword evidence="3 6" id="KW-0812">Transmembrane</keyword>
<dbReference type="AlphaFoldDB" id="A0A382CQM9"/>
<dbReference type="SUPFAM" id="SSF103473">
    <property type="entry name" value="MFS general substrate transporter"/>
    <property type="match status" value="1"/>
</dbReference>
<reference evidence="8" key="1">
    <citation type="submission" date="2018-05" db="EMBL/GenBank/DDBJ databases">
        <authorList>
            <person name="Lanie J.A."/>
            <person name="Ng W.-L."/>
            <person name="Kazmierczak K.M."/>
            <person name="Andrzejewski T.M."/>
            <person name="Davidsen T.M."/>
            <person name="Wayne K.J."/>
            <person name="Tettelin H."/>
            <person name="Glass J.I."/>
            <person name="Rusch D."/>
            <person name="Podicherti R."/>
            <person name="Tsui H.-C.T."/>
            <person name="Winkler M.E."/>
        </authorList>
    </citation>
    <scope>NUCLEOTIDE SEQUENCE</scope>
</reference>
<organism evidence="8">
    <name type="scientific">marine metagenome</name>
    <dbReference type="NCBI Taxonomy" id="408172"/>
    <lineage>
        <taxon>unclassified sequences</taxon>
        <taxon>metagenomes</taxon>
        <taxon>ecological metagenomes</taxon>
    </lineage>
</organism>
<sequence>MQFIRRAIGWTPRTPIFYGWVTLIIAALGTYGATGSAQVTIAGIQTLIFEDTGWDRSTIAIGVTIGTWTAGFLTPIFGKLVDRHGPRWIMPGASIITGVCFLWIGGMSAVWHFYAAYVMARGLGNPALIGVVPRTVAVNFFHRKRNLALGIVSMARPCFGAINVQLIALIALWSSWRTAYRLLGAYSILLAIPLLIFMRRKPEDIGLQPDGDIGSKASYQHISKNSDSGPVEDQSGELSWTTSEAIRSSTLWFVIAAEFLVIMTSGTIGFQFVPYLKESGLSLSTSALAWSISSLMNAFSNPLWGFLSDRYSPRRLVLSAMPICITITAFFLLIEGGMAGFFCVIFWGAASGGLNVLGGMMIANYYGRSSFGSISGIMGPFQIGGLGIGPTAG</sequence>
<evidence type="ECO:0000256" key="2">
    <source>
        <dbReference type="ARBA" id="ARBA00022475"/>
    </source>
</evidence>
<feature type="transmembrane region" description="Helical" evidence="6">
    <location>
        <begin position="179"/>
        <end position="198"/>
    </location>
</feature>
<dbReference type="PROSITE" id="PS50850">
    <property type="entry name" value="MFS"/>
    <property type="match status" value="1"/>
</dbReference>
<feature type="transmembrane region" description="Helical" evidence="6">
    <location>
        <begin position="316"/>
        <end position="333"/>
    </location>
</feature>
<comment type="subcellular location">
    <subcellularLocation>
        <location evidence="1">Cell membrane</location>
        <topology evidence="1">Multi-pass membrane protein</topology>
    </subcellularLocation>
</comment>
<feature type="transmembrane region" description="Helical" evidence="6">
    <location>
        <begin position="59"/>
        <end position="81"/>
    </location>
</feature>
<evidence type="ECO:0000313" key="8">
    <source>
        <dbReference type="EMBL" id="SVB27921.1"/>
    </source>
</evidence>
<feature type="transmembrane region" description="Helical" evidence="6">
    <location>
        <begin position="154"/>
        <end position="173"/>
    </location>
</feature>
<gene>
    <name evidence="8" type="ORF">METZ01_LOCUS180775</name>
</gene>
<feature type="transmembrane region" description="Helical" evidence="6">
    <location>
        <begin position="339"/>
        <end position="363"/>
    </location>
</feature>
<feature type="transmembrane region" description="Helical" evidence="6">
    <location>
        <begin position="251"/>
        <end position="273"/>
    </location>
</feature>
<keyword evidence="4 6" id="KW-1133">Transmembrane helix</keyword>
<dbReference type="EMBL" id="UINC01035468">
    <property type="protein sequence ID" value="SVB27921.1"/>
    <property type="molecule type" value="Genomic_DNA"/>
</dbReference>
<evidence type="ECO:0000256" key="6">
    <source>
        <dbReference type="SAM" id="Phobius"/>
    </source>
</evidence>
<dbReference type="GO" id="GO:0005886">
    <property type="term" value="C:plasma membrane"/>
    <property type="evidence" value="ECO:0007669"/>
    <property type="project" value="UniProtKB-SubCell"/>
</dbReference>
<feature type="non-terminal residue" evidence="8">
    <location>
        <position position="393"/>
    </location>
</feature>
<feature type="transmembrane region" description="Helical" evidence="6">
    <location>
        <begin position="93"/>
        <end position="117"/>
    </location>
</feature>
<evidence type="ECO:0000259" key="7">
    <source>
        <dbReference type="PROSITE" id="PS50850"/>
    </source>
</evidence>